<dbReference type="EMBL" id="AP022829">
    <property type="protein sequence ID" value="BCA89411.1"/>
    <property type="molecule type" value="Genomic_DNA"/>
</dbReference>
<dbReference type="Proteomes" id="UP000501727">
    <property type="component" value="Chromosome"/>
</dbReference>
<reference evidence="2" key="1">
    <citation type="journal article" date="2020" name="Microbiol. Resour. Announc.">
        <title>Complete Genome Sequence of Adlercreutzia sp. Strain 8CFCBH1, a Potent Producer of Equol, Isolated from Healthy Japanese Feces.</title>
        <authorList>
            <person name="Ogata Y."/>
            <person name="Sakamoto M."/>
            <person name="Ohkuma M."/>
            <person name="Hattori M."/>
            <person name="Suda W."/>
        </authorList>
    </citation>
    <scope>NUCLEOTIDE SEQUENCE [LARGE SCALE GENOMIC DNA]</scope>
    <source>
        <strain evidence="2">8CFCBH1</strain>
    </source>
</reference>
<accession>A0A6F8SNJ8</accession>
<dbReference type="KEGG" id="ahat:ADCFC_20300"/>
<dbReference type="RefSeq" id="WP_173114182.1">
    <property type="nucleotide sequence ID" value="NZ_AP022829.1"/>
</dbReference>
<gene>
    <name evidence="1" type="ORF">ADCFC_19080</name>
</gene>
<name>A0A6F8SNJ8_9ACTN</name>
<organism evidence="1 2">
    <name type="scientific">Adlercreutzia hattorii</name>
    <dbReference type="NCBI Taxonomy" id="2707299"/>
    <lineage>
        <taxon>Bacteria</taxon>
        <taxon>Bacillati</taxon>
        <taxon>Actinomycetota</taxon>
        <taxon>Coriobacteriia</taxon>
        <taxon>Eggerthellales</taxon>
        <taxon>Eggerthellaceae</taxon>
        <taxon>Adlercreutzia</taxon>
    </lineage>
</organism>
<dbReference type="AlphaFoldDB" id="A0A6F8SNJ8"/>
<keyword evidence="2" id="KW-1185">Reference proteome</keyword>
<reference evidence="2" key="2">
    <citation type="submission" date="2020-03" db="EMBL/GenBank/DDBJ databases">
        <title>Complete Genome Sequence of Adlercreutzia sp. strain 8CFCBH1 Producing Equol, Isolated from Healthy Japanese Feces.</title>
        <authorList>
            <person name="Ogata Y."/>
            <person name="Sakamoto M."/>
            <person name="Ohkuma M."/>
            <person name="Hattori M."/>
            <person name="Suda W."/>
        </authorList>
    </citation>
    <scope>NUCLEOTIDE SEQUENCE [LARGE SCALE GENOMIC DNA]</scope>
    <source>
        <strain evidence="2">8CFCBH1</strain>
    </source>
</reference>
<evidence type="ECO:0000313" key="1">
    <source>
        <dbReference type="EMBL" id="BCA89411.1"/>
    </source>
</evidence>
<evidence type="ECO:0000313" key="2">
    <source>
        <dbReference type="Proteomes" id="UP000501727"/>
    </source>
</evidence>
<protein>
    <submittedName>
        <fullName evidence="1">Uncharacterized protein</fullName>
    </submittedName>
</protein>
<proteinExistence type="predicted"/>
<sequence>MPNKVRIDIEHPCIRLFDKREYAEQFVEGRFRMSMLKCYRKMAEDDSGIGDLYEGIRMVEASVFPSNENPELGNTPEKVSLPLRIPEVEESVVLCATSFREGALESAGEVDGRHLARMSERFSDFVDRQGNEASKVYCAVFSASEMANALRDYAEQRGLAFICNEIEYGLLPLTEKEIKELKQGQPAIYKFLFHKREGYSDQFEYRYAILPKPGDDTGILAEMLGSEEFINVEIPPLKQYQLLEYQVGG</sequence>